<sequence length="386" mass="45375">MNHQLQWIKLAEQIHYDSGYVFCNIIDPALINHLNFDKKNSPLVFFIICDQDDNQLLIFDNTNGFSFDEIKSLSNFYQGENDQYHAYFRSLIKLGDSFEFINQNASEEVGYYFTLKKKDNQLEFNDLKQTERGEYYYRTKFSNGTLVRIKKLKKSYELDESKVIANRLKLIYQKFINTNKLEIFILHKKNEEFYDLAGSNPAKINSFDKAKPLAKTKKPVLATLKNGKNRLIVDKIIEWNDKNIYVNGYVGILKDPDFKRAGLYLYNNNKLIKGISYYERYRPELLFGDINHLNNQYIYGEIELSNIDVGISNDIFEYDAKFEKRLLKYLISLIGDQRCNQEDKISGWVKNLDKQKDTDENNSNKEKTKELNSTDESTSSENKKES</sequence>
<comment type="caution">
    <text evidence="3">The sequence shown here is derived from an EMBL/GenBank/DDBJ whole genome shotgun (WGS) entry which is preliminary data.</text>
</comment>
<proteinExistence type="predicted"/>
<evidence type="ECO:0000256" key="1">
    <source>
        <dbReference type="SAM" id="MobiDB-lite"/>
    </source>
</evidence>
<dbReference type="EMBL" id="JAJHZM010000018">
    <property type="protein sequence ID" value="MDC4182263.1"/>
    <property type="molecule type" value="Genomic_DNA"/>
</dbReference>
<reference evidence="3 5" key="1">
    <citation type="submission" date="2021-11" db="EMBL/GenBank/DDBJ databases">
        <title>Description of Mycoplasma bradburyaesp. nov.from sea birds: a tribute to a great mycoplasmologist.</title>
        <authorList>
            <person name="Ramirez A.S."/>
            <person name="Poveda C."/>
            <person name="Suarez-Perez A."/>
            <person name="Rosales R.S."/>
            <person name="Dijkman R."/>
            <person name="Feberwee A."/>
            <person name="Spergser J."/>
            <person name="Szostak M.P."/>
            <person name="Ressel L."/>
            <person name="Calabuig P."/>
            <person name="Catania S."/>
            <person name="Gobbo F."/>
            <person name="Timofte D."/>
            <person name="Poveda J.B."/>
        </authorList>
    </citation>
    <scope>NUCLEOTIDE SEQUENCE</scope>
    <source>
        <strain evidence="2 5">T158</strain>
        <strain evidence="3">T264</strain>
    </source>
</reference>
<organism evidence="3 4">
    <name type="scientific">Mycoplasma bradburyae</name>
    <dbReference type="NCBI Taxonomy" id="2963128"/>
    <lineage>
        <taxon>Bacteria</taxon>
        <taxon>Bacillati</taxon>
        <taxon>Mycoplasmatota</taxon>
        <taxon>Mollicutes</taxon>
        <taxon>Mycoplasmataceae</taxon>
        <taxon>Mycoplasma</taxon>
    </lineage>
</organism>
<dbReference type="RefSeq" id="WP_255035025.1">
    <property type="nucleotide sequence ID" value="NZ_CP101414.1"/>
</dbReference>
<evidence type="ECO:0000313" key="3">
    <source>
        <dbReference type="EMBL" id="MDC4183429.1"/>
    </source>
</evidence>
<dbReference type="AlphaFoldDB" id="A0AAW6HQ18"/>
<feature type="compositionally biased region" description="Basic and acidic residues" evidence="1">
    <location>
        <begin position="350"/>
        <end position="372"/>
    </location>
</feature>
<dbReference type="Proteomes" id="UP001216384">
    <property type="component" value="Unassembled WGS sequence"/>
</dbReference>
<evidence type="ECO:0000313" key="2">
    <source>
        <dbReference type="EMBL" id="MDC4182263.1"/>
    </source>
</evidence>
<gene>
    <name evidence="2" type="ORF">LNO68_03655</name>
    <name evidence="3" type="ORF">LNO71_02080</name>
</gene>
<keyword evidence="5" id="KW-1185">Reference proteome</keyword>
<dbReference type="EMBL" id="JAJHZP010000013">
    <property type="protein sequence ID" value="MDC4183429.1"/>
    <property type="molecule type" value="Genomic_DNA"/>
</dbReference>
<name>A0AAW6HQ18_9MOLU</name>
<dbReference type="Proteomes" id="UP001220940">
    <property type="component" value="Unassembled WGS sequence"/>
</dbReference>
<protein>
    <submittedName>
        <fullName evidence="3">Uncharacterized protein</fullName>
    </submittedName>
</protein>
<feature type="region of interest" description="Disordered" evidence="1">
    <location>
        <begin position="350"/>
        <end position="386"/>
    </location>
</feature>
<evidence type="ECO:0000313" key="4">
    <source>
        <dbReference type="Proteomes" id="UP001216384"/>
    </source>
</evidence>
<evidence type="ECO:0000313" key="5">
    <source>
        <dbReference type="Proteomes" id="UP001220940"/>
    </source>
</evidence>
<accession>A0AAW6HQ18</accession>